<evidence type="ECO:0000256" key="6">
    <source>
        <dbReference type="ARBA" id="ARBA00022833"/>
    </source>
</evidence>
<keyword evidence="11" id="KW-1185">Reference proteome</keyword>
<evidence type="ECO:0000256" key="3">
    <source>
        <dbReference type="ARBA" id="ARBA00022723"/>
    </source>
</evidence>
<dbReference type="PANTHER" id="PTHR10887:SF341">
    <property type="entry name" value="NFX1-TYPE ZINC FINGER-CONTAINING PROTEIN 1"/>
    <property type="match status" value="1"/>
</dbReference>
<comment type="caution">
    <text evidence="10">The sequence shown here is derived from an EMBL/GenBank/DDBJ whole genome shotgun (WGS) entry which is preliminary data.</text>
</comment>
<protein>
    <submittedName>
        <fullName evidence="10">NFX1-type zinc finger-containing protein 1</fullName>
    </submittedName>
</protein>
<dbReference type="InterPro" id="IPR057373">
    <property type="entry name" value="ZNFX1"/>
</dbReference>
<dbReference type="OMA" id="NHQRDGT"/>
<dbReference type="InterPro" id="IPR047187">
    <property type="entry name" value="SF1_C_Upf1"/>
</dbReference>
<dbReference type="CDD" id="cd19941">
    <property type="entry name" value="TIL"/>
    <property type="match status" value="1"/>
</dbReference>
<feature type="compositionally biased region" description="Low complexity" evidence="8">
    <location>
        <begin position="36"/>
        <end position="50"/>
    </location>
</feature>
<feature type="region of interest" description="Disordered" evidence="8">
    <location>
        <begin position="1"/>
        <end position="102"/>
    </location>
</feature>
<dbReference type="OrthoDB" id="2423195at2759"/>
<evidence type="ECO:0000256" key="2">
    <source>
        <dbReference type="ARBA" id="ARBA00022490"/>
    </source>
</evidence>
<dbReference type="CDD" id="cd18808">
    <property type="entry name" value="SF1_C_Upf1"/>
    <property type="match status" value="1"/>
</dbReference>
<dbReference type="InterPro" id="IPR046439">
    <property type="entry name" value="ZF_RZ_dom"/>
</dbReference>
<dbReference type="InterPro" id="IPR045055">
    <property type="entry name" value="DNA2/NAM7-like"/>
</dbReference>
<dbReference type="Pfam" id="PF20173">
    <property type="entry name" value="ZnF_RZ-type"/>
    <property type="match status" value="1"/>
</dbReference>
<dbReference type="Pfam" id="PF25396">
    <property type="entry name" value="ZNFX1"/>
    <property type="match status" value="1"/>
</dbReference>
<reference evidence="10 11" key="1">
    <citation type="submission" date="2015-12" db="EMBL/GenBank/DDBJ databases">
        <title>The genome of Folsomia candida.</title>
        <authorList>
            <person name="Faddeeva A."/>
            <person name="Derks M.F."/>
            <person name="Anvar Y."/>
            <person name="Smit S."/>
            <person name="Van Straalen N."/>
            <person name="Roelofs D."/>
        </authorList>
    </citation>
    <scope>NUCLEOTIDE SEQUENCE [LARGE SCALE GENOMIC DNA]</scope>
    <source>
        <strain evidence="10 11">VU population</strain>
        <tissue evidence="10">Whole body</tissue>
    </source>
</reference>
<dbReference type="EMBL" id="LNIX01000005">
    <property type="protein sequence ID" value="OXA53475.1"/>
    <property type="molecule type" value="Genomic_DNA"/>
</dbReference>
<dbReference type="GO" id="GO:0002376">
    <property type="term" value="P:immune system process"/>
    <property type="evidence" value="ECO:0007669"/>
    <property type="project" value="UniProtKB-KW"/>
</dbReference>
<dbReference type="InterPro" id="IPR041679">
    <property type="entry name" value="DNA2/NAM7-like_C"/>
</dbReference>
<dbReference type="PANTHER" id="PTHR10887">
    <property type="entry name" value="DNA2/NAM7 HELICASE FAMILY"/>
    <property type="match status" value="1"/>
</dbReference>
<evidence type="ECO:0000256" key="4">
    <source>
        <dbReference type="ARBA" id="ARBA00022737"/>
    </source>
</evidence>
<feature type="compositionally biased region" description="Gly residues" evidence="8">
    <location>
        <begin position="55"/>
        <end position="65"/>
    </location>
</feature>
<dbReference type="InterPro" id="IPR000967">
    <property type="entry name" value="Znf_NFX1"/>
</dbReference>
<organism evidence="10 11">
    <name type="scientific">Folsomia candida</name>
    <name type="common">Springtail</name>
    <dbReference type="NCBI Taxonomy" id="158441"/>
    <lineage>
        <taxon>Eukaryota</taxon>
        <taxon>Metazoa</taxon>
        <taxon>Ecdysozoa</taxon>
        <taxon>Arthropoda</taxon>
        <taxon>Hexapoda</taxon>
        <taxon>Collembola</taxon>
        <taxon>Entomobryomorpha</taxon>
        <taxon>Isotomoidea</taxon>
        <taxon>Isotomidae</taxon>
        <taxon>Proisotominae</taxon>
        <taxon>Folsomia</taxon>
    </lineage>
</organism>
<evidence type="ECO:0000256" key="8">
    <source>
        <dbReference type="SAM" id="MobiDB-lite"/>
    </source>
</evidence>
<dbReference type="GO" id="GO:0005737">
    <property type="term" value="C:cytoplasm"/>
    <property type="evidence" value="ECO:0007669"/>
    <property type="project" value="UniProtKB-SubCell"/>
</dbReference>
<evidence type="ECO:0000259" key="9">
    <source>
        <dbReference type="PROSITE" id="PS51981"/>
    </source>
</evidence>
<keyword evidence="3" id="KW-0479">Metal-binding</keyword>
<name>A0A226E7A0_FOLCA</name>
<dbReference type="Pfam" id="PF13087">
    <property type="entry name" value="AAA_12"/>
    <property type="match status" value="1"/>
</dbReference>
<comment type="subcellular location">
    <subcellularLocation>
        <location evidence="1">Cytoplasm</location>
    </subcellularLocation>
</comment>
<feature type="domain" description="RZ-type" evidence="9">
    <location>
        <begin position="2144"/>
        <end position="2216"/>
    </location>
</feature>
<dbReference type="InterPro" id="IPR027417">
    <property type="entry name" value="P-loop_NTPase"/>
</dbReference>
<dbReference type="GO" id="GO:0031048">
    <property type="term" value="P:regulatory ncRNA-mediated heterochromatin formation"/>
    <property type="evidence" value="ECO:0007669"/>
    <property type="project" value="TreeGrafter"/>
</dbReference>
<dbReference type="Gene3D" id="3.40.50.300">
    <property type="entry name" value="P-loop containing nucleotide triphosphate hydrolases"/>
    <property type="match status" value="3"/>
</dbReference>
<evidence type="ECO:0000313" key="10">
    <source>
        <dbReference type="EMBL" id="OXA53475.1"/>
    </source>
</evidence>
<dbReference type="FunFam" id="3.40.50.300:FF:001366">
    <property type="entry name" value="ATP binding protein, putative"/>
    <property type="match status" value="1"/>
</dbReference>
<dbReference type="GO" id="GO:0031380">
    <property type="term" value="C:nuclear RNA-directed RNA polymerase complex"/>
    <property type="evidence" value="ECO:0007669"/>
    <property type="project" value="TreeGrafter"/>
</dbReference>
<accession>A0A226E7A0</accession>
<dbReference type="Pfam" id="PF13086">
    <property type="entry name" value="AAA_11"/>
    <property type="match status" value="1"/>
</dbReference>
<keyword evidence="5" id="KW-0863">Zinc-finger</keyword>
<sequence>MSEDTYVPPQRRFHGQKQPSDDFIQGQGSRGRSWVSRNPQSPSSSQSWSERGSRGRGWGTGGFGRGRPNTDPERDGPSLSTSRKRINVRAEGKNSDVPVPNREATYQNKNRRPILGFRWVEGLLLEKDNDKCIMTIAREGDEWTKFLESDPIISPVCSEQILLTSDQTTIIVLTLNAQKFLDKIRQKLGELLISGVGASSGASGTISEKNIDTGLDTTTKGFIHDVFTFCSFTTKRMPESARDFLKNTVLTTAYGLVMAIKGVDISVAEFEVPLKELILQLDTLSKREEVKQVLKTRHGPSEDQWKYLDVMEPPSNYREMTIIPTMEELMRERREDVFLRRNKVQGAYASSLDYLDIQFRLMREDFVSPLRSGVQEFLRHPLEYSQGRKKMPLGSIRIYNNVQILGSELLHGVTHFWLRLPEKFTRKVKWDRSKRLLPGSLLVLTKDAFKTGSFGVVGIRDADKLKRSGELSFIPEGDPPSYNDTDNFMLIESEVYFEAYRYVLKTLQNLELGDFPMAKFVVGASSEILAPGYLANNENDNEQKKIKLVVPSKPDKPDELDNPLEEELKQVKLIDSWEDDDYIEALLIKLDKINHPPRNAEEEDGIMMINPLTETDWPCGDTLGLDENQFAGFQAAIMKEFVIIEGPPGTGKTYLGLKIAETLLKNHDLWMTKESVHSEKIGPMIVVCYTNHALDQFLEGIVEILKEQDKNKTREFVRGCTTSIVRLGSRSKSEKLKEFELFNVRKRGGWSESQAQYDMRRGASQAVQDLGYQVDYLKAQFKELKEMKGIVDFRGLAVWDLLRVEFPSYLWGLLESLEFFEFNDTLLSHANLDANALVNSWFGRNPNSKLAQKTQEVTLEVAEDDQFEKEDYDLAELMSTRMVDDYQRREFSPSNKHGHPHVLTFLDNLSLIDCKKKRSKLEAELMTALGNIQLNTGTDQGVNDQMIQFIRMYQVLNQNRISLLENILPRLKDMKIDKETVHETFREMWGSQKPWRKIFPSVVSRWEAYLTVIERSKELLNKRRKELEPELIIAERKLAQIRKYGDSQILKHCKVVGMTTTGAAKYYDILQNLNSKIVIVEEAAEVQESHIVTCLTKSCQHLILIGDHRQLKPTTTVYDLSKTYKLDVSLFERMIKNKLMSYKLKEQHRMRPEIVDLVRGTIYPELTDAASVLSYPDILGMIQNLFFISHGELENCEADSMSKSNEFEADYLLGLCRYLIHQGYSPSKITVLATYTGQMFLLKAKFRGMDATTGVRITCVDNFQGEENDIILLSLVRSNEEGAVGFLKVENRVCVALSRAKLGMYIVGNMDMLSQGSKIWPKIKQKLGPDRLGDGLPIICRNHKTVEKISRGVDFHTRAPRGGCTRRCESDLPLCNHKCTYVCHIEDPSHANVKCFEDCVKTCPEEEAHPCRDRCHVVPCTPCRYDVTLILTCGHAKVVSCGDRWEEQICNVKVQKILRCGHVTAPIPCFTDESKIQCEELVEKMPPCNQHLTPMACYINAEKYECQVEEVKLLPCGHTKGLKCHEDESETRCKTQIIKNLPCGHDQMDVCYLSVEEVKCHNNVKKVLPCKHEVTILCKDKDNENIKTICRNKCTVRLDCGHACPRTCHIEDDPDHKNYKCTKKCVRECKSGHKCATVHECFKKCPIQQRIKIVNKSAIEYFNVVMNVIKIVAKTVDLAKFQHHTPFLPVGMSMSSRAVKYQINQSVKHWLSREIDRHVVILSVFLAMLQIRYHPTKFLPTADKNVIIRFQKRMGVVVTNAAELVDRVQGDVSTSNVILPVAVLLSVDMCANFHVQVNVRLVQNRAEPCSWKCPHKACTKLCGEQCDRTPCDEPCPKILPKCGHPCIGFCGEPCPPLCRECDLNELLEFQLLYTEGEPDSRFVWLPDCGHCYEAIGFEKFLSVKTNDGGDDEIGVKRCPRCQTVIRNCRRFGNILHKLFSEVREVTEKIFGNMKHLQQVHAGLLKIISKPKWVAQVPQEMQEYVLNLLTEKVHKTGMFRVDAGSSRILKSIDSHLLNSLAIIIQVGDKLSRYLEKIKLQNHTDDPIVIKFMTICNRLFDQLIHHRKLPLSRFETTNLEQEMTRIIHCYKLCRFHRYKSRDDVSILYERVETILGSFELYTVERQKRCLEWLQKLEDICQTGLGISDGERIKILAALGMGKGHWFKCPNGHIYSIGECGGAMETGKCNECGAAIGGQSHALLADNTLATEMDGATAPAWPTALQL</sequence>
<dbReference type="GO" id="GO:0004386">
    <property type="term" value="F:helicase activity"/>
    <property type="evidence" value="ECO:0007669"/>
    <property type="project" value="InterPro"/>
</dbReference>
<dbReference type="SMART" id="SM00438">
    <property type="entry name" value="ZnF_NFX"/>
    <property type="match status" value="4"/>
</dbReference>
<proteinExistence type="predicted"/>
<keyword evidence="2" id="KW-0963">Cytoplasm</keyword>
<dbReference type="GO" id="GO:0008270">
    <property type="term" value="F:zinc ion binding"/>
    <property type="evidence" value="ECO:0007669"/>
    <property type="project" value="UniProtKB-KW"/>
</dbReference>
<dbReference type="Proteomes" id="UP000198287">
    <property type="component" value="Unassembled WGS sequence"/>
</dbReference>
<keyword evidence="6" id="KW-0862">Zinc</keyword>
<dbReference type="PROSITE" id="PS51981">
    <property type="entry name" value="ZF_RZ"/>
    <property type="match status" value="1"/>
</dbReference>
<evidence type="ECO:0000313" key="11">
    <source>
        <dbReference type="Proteomes" id="UP000198287"/>
    </source>
</evidence>
<evidence type="ECO:0000256" key="5">
    <source>
        <dbReference type="ARBA" id="ARBA00022771"/>
    </source>
</evidence>
<gene>
    <name evidence="10" type="ORF">Fcan01_11101</name>
</gene>
<dbReference type="SUPFAM" id="SSF52540">
    <property type="entry name" value="P-loop containing nucleoside triphosphate hydrolases"/>
    <property type="match status" value="1"/>
</dbReference>
<evidence type="ECO:0000256" key="1">
    <source>
        <dbReference type="ARBA" id="ARBA00004496"/>
    </source>
</evidence>
<evidence type="ECO:0000256" key="7">
    <source>
        <dbReference type="ARBA" id="ARBA00022859"/>
    </source>
</evidence>
<dbReference type="InterPro" id="IPR041677">
    <property type="entry name" value="DNA2/NAM7_AAA_11"/>
</dbReference>
<keyword evidence="7" id="KW-0391">Immunity</keyword>
<keyword evidence="4" id="KW-0677">Repeat</keyword>